<dbReference type="EMBL" id="CAJMXA010001411">
    <property type="protein sequence ID" value="CAE6460045.1"/>
    <property type="molecule type" value="Genomic_DNA"/>
</dbReference>
<reference evidence="1" key="1">
    <citation type="submission" date="2021-01" db="EMBL/GenBank/DDBJ databases">
        <authorList>
            <person name="Kaushik A."/>
        </authorList>
    </citation>
    <scope>NUCLEOTIDE SEQUENCE</scope>
    <source>
        <strain evidence="1">AG6-10EEA</strain>
    </source>
</reference>
<sequence>MLFLVLTNIESIASF</sequence>
<dbReference type="Proteomes" id="UP000663853">
    <property type="component" value="Unassembled WGS sequence"/>
</dbReference>
<organism evidence="1 2">
    <name type="scientific">Rhizoctonia solani</name>
    <dbReference type="NCBI Taxonomy" id="456999"/>
    <lineage>
        <taxon>Eukaryota</taxon>
        <taxon>Fungi</taxon>
        <taxon>Dikarya</taxon>
        <taxon>Basidiomycota</taxon>
        <taxon>Agaricomycotina</taxon>
        <taxon>Agaricomycetes</taxon>
        <taxon>Cantharellales</taxon>
        <taxon>Ceratobasidiaceae</taxon>
        <taxon>Rhizoctonia</taxon>
    </lineage>
</organism>
<accession>A0A8H3BKL0</accession>
<gene>
    <name evidence="1" type="ORF">RDB_LOCUS60772</name>
</gene>
<protein>
    <submittedName>
        <fullName evidence="1">Uncharacterized protein</fullName>
    </submittedName>
</protein>
<name>A0A8H3BKL0_9AGAM</name>
<evidence type="ECO:0000313" key="2">
    <source>
        <dbReference type="Proteomes" id="UP000663853"/>
    </source>
</evidence>
<proteinExistence type="predicted"/>
<comment type="caution">
    <text evidence="1">The sequence shown here is derived from an EMBL/GenBank/DDBJ whole genome shotgun (WGS) entry which is preliminary data.</text>
</comment>
<evidence type="ECO:0000313" key="1">
    <source>
        <dbReference type="EMBL" id="CAE6460045.1"/>
    </source>
</evidence>